<dbReference type="InterPro" id="IPR020889">
    <property type="entry name" value="LipoPS_assembly_LptD"/>
</dbReference>
<dbReference type="InterPro" id="IPR007543">
    <property type="entry name" value="LptD_C"/>
</dbReference>
<dbReference type="GO" id="GO:0043165">
    <property type="term" value="P:Gram-negative-bacterium-type cell outer membrane assembly"/>
    <property type="evidence" value="ECO:0007669"/>
    <property type="project" value="UniProtKB-UniRule"/>
</dbReference>
<evidence type="ECO:0000313" key="4">
    <source>
        <dbReference type="Proteomes" id="UP000305267"/>
    </source>
</evidence>
<dbReference type="RefSeq" id="WP_139038011.1">
    <property type="nucleotide sequence ID" value="NZ_VDDA01000012.1"/>
</dbReference>
<comment type="subcellular location">
    <subcellularLocation>
        <location evidence="1">Cell outer membrane</location>
    </subcellularLocation>
</comment>
<sequence>MPNLRNSVAGIAGAGMGRVVRKAAGAAVTGSLTVLLAAAATVGAGAPARAQGTLNDRLAAGSAKNAAKGNSERLLVEAKELVYDNDRNTVSAVGNAELHYGPRTLLADRVRYDRNTGRVFAEGNVRLTDETGAVVTGDRMELTDDFKSGFIDSLRIQQTVEQRGRPARVRFSAPRAERVAGETTTFEYGTYTACEPCKDHPERPPLWQVKAARIIHNNEERRIYYEDSYLEVAGIPVAYLPYFYSPDPTIRRDTGFLAPHFVSSNVLGYGIGTPFFWNIAPDYDLTIEPTFLSKQGVLGQAEWRQRLANGFYNVRVSGIFQSTPSAFLPGPLGSGDRDFRGSIESAGQFYLAPNWRAGWDVVGVTDKWFLDNYRIRNQTISTDYFREAVSTAYLIGQGDRSWFEARGYYFKGLSTFDWQKQQPIVAPVIDYDKRRDGPDPIGGEVRFQANFTHLTREATQYTQIPRTGTYLLSPSVNGITFPLYSTCSVFERGQCLVSGLAGDTTRATAQVSWRRTFTDEFGQRWQPFAYLRGDAFFVNPNTTGYQNPEVTNLFSPESNFSGRVMPAVGLEYRYPFVADFGPLGVHTVSPVAQVIARPSESRIGRLPNEDAQSLVFDDTSLFAWDKFSGYDRVEGGVRANLGAEYSVTGRNGFYMNAMFGESIALAGVNSFRRGDIANVGRDSGLETTRSDFVSRFQVSPNQNISFITRARFDNATFALKRFESGITAKFAPFLPLETSLIYARYEAQPELGFDRRREGLQASALYNITPNWFVTGSVLFDLSHYLQVRELYASAAQSYFLNPTVGGTAPTYDRADKFYVSSSGLGFGYRDECTTISLNYLSSPIETASGLRERNRTFLLRIELRTLGEANFRQNLSTTTTADGIATAR</sequence>
<dbReference type="PANTHER" id="PTHR30189">
    <property type="entry name" value="LPS-ASSEMBLY PROTEIN"/>
    <property type="match status" value="1"/>
</dbReference>
<dbReference type="GO" id="GO:1990351">
    <property type="term" value="C:transporter complex"/>
    <property type="evidence" value="ECO:0007669"/>
    <property type="project" value="TreeGrafter"/>
</dbReference>
<feature type="domain" description="LptD C-terminal" evidence="2">
    <location>
        <begin position="339"/>
        <end position="772"/>
    </location>
</feature>
<reference evidence="3 4" key="1">
    <citation type="submission" date="2019-06" db="EMBL/GenBank/DDBJ databases">
        <title>Genome of Methylobacterium sp. 17Sr1-39.</title>
        <authorList>
            <person name="Seo T."/>
        </authorList>
    </citation>
    <scope>NUCLEOTIDE SEQUENCE [LARGE SCALE GENOMIC DNA]</scope>
    <source>
        <strain evidence="3 4">17Sr1-39</strain>
    </source>
</reference>
<dbReference type="Proteomes" id="UP000305267">
    <property type="component" value="Unassembled WGS sequence"/>
</dbReference>
<comment type="subunit">
    <text evidence="1">Component of the lipopolysaccharide transport and assembly complex.</text>
</comment>
<comment type="function">
    <text evidence="1">Involved in the assembly of lipopolysaccharide (LPS) at the surface of the outer membrane.</text>
</comment>
<dbReference type="InterPro" id="IPR050218">
    <property type="entry name" value="LptD"/>
</dbReference>
<comment type="similarity">
    <text evidence="1">Belongs to the LptD family.</text>
</comment>
<organism evidence="3 4">
    <name type="scientific">Methylobacterium terricola</name>
    <dbReference type="NCBI Taxonomy" id="2583531"/>
    <lineage>
        <taxon>Bacteria</taxon>
        <taxon>Pseudomonadati</taxon>
        <taxon>Pseudomonadota</taxon>
        <taxon>Alphaproteobacteria</taxon>
        <taxon>Hyphomicrobiales</taxon>
        <taxon>Methylobacteriaceae</taxon>
        <taxon>Methylobacterium</taxon>
    </lineage>
</organism>
<dbReference type="GO" id="GO:0009279">
    <property type="term" value="C:cell outer membrane"/>
    <property type="evidence" value="ECO:0007669"/>
    <property type="project" value="UniProtKB-SubCell"/>
</dbReference>
<dbReference type="OrthoDB" id="9760225at2"/>
<evidence type="ECO:0000259" key="2">
    <source>
        <dbReference type="Pfam" id="PF04453"/>
    </source>
</evidence>
<protein>
    <recommendedName>
        <fullName evidence="1">LPS-assembly protein LptD</fullName>
    </recommendedName>
</protein>
<dbReference type="Gene3D" id="2.60.450.10">
    <property type="entry name" value="Lipopolysaccharide (LPS) transport protein A like domain"/>
    <property type="match status" value="1"/>
</dbReference>
<keyword evidence="4" id="KW-1185">Reference proteome</keyword>
<dbReference type="HAMAP" id="MF_01411">
    <property type="entry name" value="LPS_assembly_LptD"/>
    <property type="match status" value="1"/>
</dbReference>
<dbReference type="Pfam" id="PF04453">
    <property type="entry name" value="LptD"/>
    <property type="match status" value="1"/>
</dbReference>
<proteinExistence type="inferred from homology"/>
<keyword evidence="1" id="KW-0732">Signal</keyword>
<keyword evidence="1" id="KW-0472">Membrane</keyword>
<comment type="caution">
    <text evidence="3">The sequence shown here is derived from an EMBL/GenBank/DDBJ whole genome shotgun (WGS) entry which is preliminary data.</text>
</comment>
<dbReference type="AlphaFoldDB" id="A0A5C4LBK8"/>
<evidence type="ECO:0000313" key="3">
    <source>
        <dbReference type="EMBL" id="TNC10454.1"/>
    </source>
</evidence>
<accession>A0A5C4LBK8</accession>
<evidence type="ECO:0000256" key="1">
    <source>
        <dbReference type="HAMAP-Rule" id="MF_01411"/>
    </source>
</evidence>
<dbReference type="EMBL" id="VDDA01000012">
    <property type="protein sequence ID" value="TNC10454.1"/>
    <property type="molecule type" value="Genomic_DNA"/>
</dbReference>
<keyword evidence="1" id="KW-0998">Cell outer membrane</keyword>
<dbReference type="PANTHER" id="PTHR30189:SF1">
    <property type="entry name" value="LPS-ASSEMBLY PROTEIN LPTD"/>
    <property type="match status" value="1"/>
</dbReference>
<comment type="caution">
    <text evidence="1">Lacks conserved residue(s) required for the propagation of feature annotation.</text>
</comment>
<name>A0A5C4LBK8_9HYPH</name>
<dbReference type="GO" id="GO:0015920">
    <property type="term" value="P:lipopolysaccharide transport"/>
    <property type="evidence" value="ECO:0007669"/>
    <property type="project" value="InterPro"/>
</dbReference>
<gene>
    <name evidence="1" type="primary">lptD</name>
    <name evidence="3" type="ORF">FF100_22555</name>
</gene>